<name>A0A7J9MC53_GOSSC</name>
<dbReference type="EMBL" id="JABFAF010000010">
    <property type="protein sequence ID" value="MBA0868534.1"/>
    <property type="molecule type" value="Genomic_DNA"/>
</dbReference>
<protein>
    <submittedName>
        <fullName evidence="1">Uncharacterized protein</fullName>
    </submittedName>
</protein>
<accession>A0A7J9MC53</accession>
<sequence length="26" mass="3258">MTSKQQQQKRKFKVSLDRRCVYMRLV</sequence>
<proteinExistence type="predicted"/>
<evidence type="ECO:0000313" key="1">
    <source>
        <dbReference type="EMBL" id="MBA0868534.1"/>
    </source>
</evidence>
<dbReference type="Proteomes" id="UP000593576">
    <property type="component" value="Unassembled WGS sequence"/>
</dbReference>
<dbReference type="AlphaFoldDB" id="A0A7J9MC53"/>
<comment type="caution">
    <text evidence="1">The sequence shown here is derived from an EMBL/GenBank/DDBJ whole genome shotgun (WGS) entry which is preliminary data.</text>
</comment>
<reference evidence="1 2" key="1">
    <citation type="journal article" date="2019" name="Genome Biol. Evol.">
        <title>Insights into the evolution of the New World diploid cottons (Gossypium, subgenus Houzingenia) based on genome sequencing.</title>
        <authorList>
            <person name="Grover C.E."/>
            <person name="Arick M.A. 2nd"/>
            <person name="Thrash A."/>
            <person name="Conover J.L."/>
            <person name="Sanders W.S."/>
            <person name="Peterson D.G."/>
            <person name="Frelichowski J.E."/>
            <person name="Scheffler J.A."/>
            <person name="Scheffler B.E."/>
            <person name="Wendel J.F."/>
        </authorList>
    </citation>
    <scope>NUCLEOTIDE SEQUENCE [LARGE SCALE GENOMIC DNA]</scope>
    <source>
        <strain evidence="1">1</strain>
        <tissue evidence="1">Leaf</tissue>
    </source>
</reference>
<evidence type="ECO:0000313" key="2">
    <source>
        <dbReference type="Proteomes" id="UP000593576"/>
    </source>
</evidence>
<keyword evidence="2" id="KW-1185">Reference proteome</keyword>
<organism evidence="1 2">
    <name type="scientific">Gossypium schwendimanii</name>
    <name type="common">Cotton</name>
    <dbReference type="NCBI Taxonomy" id="34291"/>
    <lineage>
        <taxon>Eukaryota</taxon>
        <taxon>Viridiplantae</taxon>
        <taxon>Streptophyta</taxon>
        <taxon>Embryophyta</taxon>
        <taxon>Tracheophyta</taxon>
        <taxon>Spermatophyta</taxon>
        <taxon>Magnoliopsida</taxon>
        <taxon>eudicotyledons</taxon>
        <taxon>Gunneridae</taxon>
        <taxon>Pentapetalae</taxon>
        <taxon>rosids</taxon>
        <taxon>malvids</taxon>
        <taxon>Malvales</taxon>
        <taxon>Malvaceae</taxon>
        <taxon>Malvoideae</taxon>
        <taxon>Gossypium</taxon>
    </lineage>
</organism>
<gene>
    <name evidence="1" type="ORF">Goshw_015280</name>
</gene>